<organism evidence="3 4">
    <name type="scientific">Sphagnum jensenii</name>
    <dbReference type="NCBI Taxonomy" id="128206"/>
    <lineage>
        <taxon>Eukaryota</taxon>
        <taxon>Viridiplantae</taxon>
        <taxon>Streptophyta</taxon>
        <taxon>Embryophyta</taxon>
        <taxon>Bryophyta</taxon>
        <taxon>Sphagnophytina</taxon>
        <taxon>Sphagnopsida</taxon>
        <taxon>Sphagnales</taxon>
        <taxon>Sphagnaceae</taxon>
        <taxon>Sphagnum</taxon>
    </lineage>
</organism>
<evidence type="ECO:0000256" key="1">
    <source>
        <dbReference type="SAM" id="MobiDB-lite"/>
    </source>
</evidence>
<accession>A0ABP1ACA2</accession>
<gene>
    <name evidence="3" type="ORF">CSSPJE1EN2_LOCUS3135</name>
</gene>
<proteinExistence type="predicted"/>
<dbReference type="Pfam" id="PF00198">
    <property type="entry name" value="2-oxoacid_dh"/>
    <property type="match status" value="1"/>
</dbReference>
<keyword evidence="4" id="KW-1185">Reference proteome</keyword>
<dbReference type="InterPro" id="IPR045257">
    <property type="entry name" value="E2/Pdx1"/>
</dbReference>
<protein>
    <recommendedName>
        <fullName evidence="2">2-oxoacid dehydrogenase acyltransferase catalytic domain-containing protein</fullName>
    </recommendedName>
</protein>
<dbReference type="InterPro" id="IPR023213">
    <property type="entry name" value="CAT-like_dom_sf"/>
</dbReference>
<dbReference type="Proteomes" id="UP001497522">
    <property type="component" value="Chromosome 11"/>
</dbReference>
<evidence type="ECO:0000259" key="2">
    <source>
        <dbReference type="Pfam" id="PF00198"/>
    </source>
</evidence>
<name>A0ABP1ACA2_9BRYO</name>
<dbReference type="PANTHER" id="PTHR23151">
    <property type="entry name" value="DIHYDROLIPOAMIDE ACETYL/SUCCINYL-TRANSFERASE-RELATED"/>
    <property type="match status" value="1"/>
</dbReference>
<dbReference type="EMBL" id="OZ023712">
    <property type="protein sequence ID" value="CAK9860140.1"/>
    <property type="molecule type" value="Genomic_DNA"/>
</dbReference>
<dbReference type="SUPFAM" id="SSF52777">
    <property type="entry name" value="CoA-dependent acyltransferases"/>
    <property type="match status" value="1"/>
</dbReference>
<evidence type="ECO:0000313" key="4">
    <source>
        <dbReference type="Proteomes" id="UP001497522"/>
    </source>
</evidence>
<dbReference type="Gene3D" id="3.30.559.10">
    <property type="entry name" value="Chloramphenicol acetyltransferase-like domain"/>
    <property type="match status" value="2"/>
</dbReference>
<reference evidence="3" key="1">
    <citation type="submission" date="2024-03" db="EMBL/GenBank/DDBJ databases">
        <authorList>
            <consortium name="ELIXIR-Norway"/>
            <consortium name="Elixir Norway"/>
        </authorList>
    </citation>
    <scope>NUCLEOTIDE SEQUENCE</scope>
</reference>
<sequence length="199" mass="21292">MLLRGGMLSAMKSGLFPKTKSTPAAASKMSAPAKVPSASSPASSYEDITTSQIQKIIAKQLAESKSGIPHAYLEVGQQLHHVCGISCLKCYSFQSNFGDSKRIESGWYGYDAENHGVPISVNDFVIRATALALKEGPEANGNLDGLKTPILKNTDQNSLSDISSEVKSLAERAHEGKLTPNEFQGGTFRHAYSLFTGVL</sequence>
<evidence type="ECO:0000313" key="3">
    <source>
        <dbReference type="EMBL" id="CAK9860140.1"/>
    </source>
</evidence>
<dbReference type="PANTHER" id="PTHR23151:SF90">
    <property type="entry name" value="DIHYDROLIPOYLLYSINE-RESIDUE ACETYLTRANSFERASE COMPONENT OF PYRUVATE DEHYDROGENASE COMPLEX, MITOCHONDRIAL-RELATED"/>
    <property type="match status" value="1"/>
</dbReference>
<feature type="region of interest" description="Disordered" evidence="1">
    <location>
        <begin position="22"/>
        <end position="41"/>
    </location>
</feature>
<dbReference type="InterPro" id="IPR001078">
    <property type="entry name" value="2-oxoacid_DH_actylTfrase"/>
</dbReference>
<feature type="domain" description="2-oxoacid dehydrogenase acyltransferase catalytic" evidence="2">
    <location>
        <begin position="144"/>
        <end position="188"/>
    </location>
</feature>